<keyword evidence="3" id="KW-0804">Transcription</keyword>
<dbReference type="Gene3D" id="1.10.10.10">
    <property type="entry name" value="Winged helix-like DNA-binding domain superfamily/Winged helix DNA-binding domain"/>
    <property type="match status" value="1"/>
</dbReference>
<dbReference type="PANTHER" id="PTHR33204:SF29">
    <property type="entry name" value="TRANSCRIPTIONAL REGULATOR"/>
    <property type="match status" value="1"/>
</dbReference>
<dbReference type="EMBL" id="BAAAVT010000009">
    <property type="protein sequence ID" value="GAA3064518.1"/>
    <property type="molecule type" value="Genomic_DNA"/>
</dbReference>
<accession>A0ABP6LZD0</accession>
<evidence type="ECO:0000259" key="4">
    <source>
        <dbReference type="PROSITE" id="PS51118"/>
    </source>
</evidence>
<dbReference type="Proteomes" id="UP001500236">
    <property type="component" value="Unassembled WGS sequence"/>
</dbReference>
<dbReference type="InterPro" id="IPR036388">
    <property type="entry name" value="WH-like_DNA-bd_sf"/>
</dbReference>
<keyword evidence="6" id="KW-1185">Reference proteome</keyword>
<dbReference type="SUPFAM" id="SSF46785">
    <property type="entry name" value="Winged helix' DNA-binding domain"/>
    <property type="match status" value="1"/>
</dbReference>
<keyword evidence="2" id="KW-0238">DNA-binding</keyword>
<evidence type="ECO:0000313" key="5">
    <source>
        <dbReference type="EMBL" id="GAA3064518.1"/>
    </source>
</evidence>
<protein>
    <submittedName>
        <fullName evidence="5">Helix-turn-helix domain-containing protein</fullName>
    </submittedName>
</protein>
<feature type="domain" description="HTH hxlR-type" evidence="4">
    <location>
        <begin position="12"/>
        <end position="110"/>
    </location>
</feature>
<keyword evidence="1" id="KW-0805">Transcription regulation</keyword>
<evidence type="ECO:0000256" key="2">
    <source>
        <dbReference type="ARBA" id="ARBA00023125"/>
    </source>
</evidence>
<sequence length="123" mass="13246">MRLPVRRAAEVCPVEVAVSILGGTWKLTLVKHLTAGPLRFGQLGRRVPAANRKTLTRALRELEEDGVVHRDVHAEVPPRVEYSLTALGGTLAPIVEAMDSWGADYAARLAADPLQGRGSSRSA</sequence>
<dbReference type="PANTHER" id="PTHR33204">
    <property type="entry name" value="TRANSCRIPTIONAL REGULATOR, MARR FAMILY"/>
    <property type="match status" value="1"/>
</dbReference>
<proteinExistence type="predicted"/>
<dbReference type="PROSITE" id="PS51118">
    <property type="entry name" value="HTH_HXLR"/>
    <property type="match status" value="1"/>
</dbReference>
<reference evidence="6" key="1">
    <citation type="journal article" date="2019" name="Int. J. Syst. Evol. Microbiol.">
        <title>The Global Catalogue of Microorganisms (GCM) 10K type strain sequencing project: providing services to taxonomists for standard genome sequencing and annotation.</title>
        <authorList>
            <consortium name="The Broad Institute Genomics Platform"/>
            <consortium name="The Broad Institute Genome Sequencing Center for Infectious Disease"/>
            <person name="Wu L."/>
            <person name="Ma J."/>
        </authorList>
    </citation>
    <scope>NUCLEOTIDE SEQUENCE [LARGE SCALE GENOMIC DNA]</scope>
    <source>
        <strain evidence="6">JCM 14309</strain>
    </source>
</reference>
<organism evidence="5 6">
    <name type="scientific">Nesterenkonia aethiopica</name>
    <dbReference type="NCBI Taxonomy" id="269144"/>
    <lineage>
        <taxon>Bacteria</taxon>
        <taxon>Bacillati</taxon>
        <taxon>Actinomycetota</taxon>
        <taxon>Actinomycetes</taxon>
        <taxon>Micrococcales</taxon>
        <taxon>Micrococcaceae</taxon>
        <taxon>Nesterenkonia</taxon>
    </lineage>
</organism>
<comment type="caution">
    <text evidence="5">The sequence shown here is derived from an EMBL/GenBank/DDBJ whole genome shotgun (WGS) entry which is preliminary data.</text>
</comment>
<dbReference type="InterPro" id="IPR002577">
    <property type="entry name" value="HTH_HxlR"/>
</dbReference>
<dbReference type="Pfam" id="PF01638">
    <property type="entry name" value="HxlR"/>
    <property type="match status" value="1"/>
</dbReference>
<evidence type="ECO:0000313" key="6">
    <source>
        <dbReference type="Proteomes" id="UP001500236"/>
    </source>
</evidence>
<evidence type="ECO:0000256" key="3">
    <source>
        <dbReference type="ARBA" id="ARBA00023163"/>
    </source>
</evidence>
<name>A0ABP6LZD0_9MICC</name>
<evidence type="ECO:0000256" key="1">
    <source>
        <dbReference type="ARBA" id="ARBA00023015"/>
    </source>
</evidence>
<dbReference type="RefSeq" id="WP_344685783.1">
    <property type="nucleotide sequence ID" value="NZ_BAAAVT010000009.1"/>
</dbReference>
<gene>
    <name evidence="5" type="ORF">GCM10010529_16940</name>
</gene>
<dbReference type="InterPro" id="IPR036390">
    <property type="entry name" value="WH_DNA-bd_sf"/>
</dbReference>